<feature type="transmembrane region" description="Helical" evidence="7">
    <location>
        <begin position="59"/>
        <end position="81"/>
    </location>
</feature>
<comment type="function">
    <text evidence="7">Catalyzes the transfer of the diacylglyceryl group from phosphatidylglycerol to the sulfhydryl group of the N-terminal cysteine of a prolipoprotein, the first step in the formation of mature lipoproteins.</text>
</comment>
<comment type="caution">
    <text evidence="9">The sequence shown here is derived from an EMBL/GenBank/DDBJ whole genome shotgun (WGS) entry which is preliminary data.</text>
</comment>
<dbReference type="GO" id="GO:0005886">
    <property type="term" value="C:plasma membrane"/>
    <property type="evidence" value="ECO:0007669"/>
    <property type="project" value="UniProtKB-SubCell"/>
</dbReference>
<dbReference type="PANTHER" id="PTHR30589:SF0">
    <property type="entry name" value="PHOSPHATIDYLGLYCEROL--PROLIPOPROTEIN DIACYLGLYCERYL TRANSFERASE"/>
    <property type="match status" value="1"/>
</dbReference>
<feature type="transmembrane region" description="Helical" evidence="7">
    <location>
        <begin position="180"/>
        <end position="199"/>
    </location>
</feature>
<accession>A0A538TJU7</accession>
<dbReference type="GO" id="GO:0008961">
    <property type="term" value="F:phosphatidylglycerol-prolipoprotein diacylglyceryl transferase activity"/>
    <property type="evidence" value="ECO:0007669"/>
    <property type="project" value="UniProtKB-UniRule"/>
</dbReference>
<evidence type="ECO:0000256" key="7">
    <source>
        <dbReference type="HAMAP-Rule" id="MF_01147"/>
    </source>
</evidence>
<dbReference type="Pfam" id="PF01790">
    <property type="entry name" value="LGT"/>
    <property type="match status" value="1"/>
</dbReference>
<keyword evidence="9" id="KW-0449">Lipoprotein</keyword>
<dbReference type="Proteomes" id="UP000317691">
    <property type="component" value="Unassembled WGS sequence"/>
</dbReference>
<evidence type="ECO:0000256" key="2">
    <source>
        <dbReference type="ARBA" id="ARBA00022475"/>
    </source>
</evidence>
<feature type="transmembrane region" description="Helical" evidence="7">
    <location>
        <begin position="247"/>
        <end position="265"/>
    </location>
</feature>
<dbReference type="InterPro" id="IPR001640">
    <property type="entry name" value="Lgt"/>
</dbReference>
<evidence type="ECO:0000256" key="4">
    <source>
        <dbReference type="ARBA" id="ARBA00022692"/>
    </source>
</evidence>
<dbReference type="AlphaFoldDB" id="A0A538TJU7"/>
<dbReference type="HAMAP" id="MF_01147">
    <property type="entry name" value="Lgt"/>
    <property type="match status" value="1"/>
</dbReference>
<keyword evidence="3 7" id="KW-0808">Transferase</keyword>
<comment type="catalytic activity">
    <reaction evidence="7">
        <text>L-cysteinyl-[prolipoprotein] + a 1,2-diacyl-sn-glycero-3-phospho-(1'-sn-glycerol) = an S-1,2-diacyl-sn-glyceryl-L-cysteinyl-[prolipoprotein] + sn-glycerol 1-phosphate + H(+)</text>
        <dbReference type="Rhea" id="RHEA:56712"/>
        <dbReference type="Rhea" id="RHEA-COMP:14679"/>
        <dbReference type="Rhea" id="RHEA-COMP:14680"/>
        <dbReference type="ChEBI" id="CHEBI:15378"/>
        <dbReference type="ChEBI" id="CHEBI:29950"/>
        <dbReference type="ChEBI" id="CHEBI:57685"/>
        <dbReference type="ChEBI" id="CHEBI:64716"/>
        <dbReference type="ChEBI" id="CHEBI:140658"/>
        <dbReference type="EC" id="2.5.1.145"/>
    </reaction>
</comment>
<evidence type="ECO:0000313" key="9">
    <source>
        <dbReference type="EMBL" id="TMQ63897.1"/>
    </source>
</evidence>
<feature type="transmembrane region" description="Helical" evidence="7">
    <location>
        <begin position="211"/>
        <end position="227"/>
    </location>
</feature>
<evidence type="ECO:0000313" key="10">
    <source>
        <dbReference type="Proteomes" id="UP000317691"/>
    </source>
</evidence>
<reference evidence="9 10" key="1">
    <citation type="journal article" date="2019" name="Nat. Microbiol.">
        <title>Mediterranean grassland soil C-N compound turnover is dependent on rainfall and depth, and is mediated by genomically divergent microorganisms.</title>
        <authorList>
            <person name="Diamond S."/>
            <person name="Andeer P.F."/>
            <person name="Li Z."/>
            <person name="Crits-Christoph A."/>
            <person name="Burstein D."/>
            <person name="Anantharaman K."/>
            <person name="Lane K.R."/>
            <person name="Thomas B.C."/>
            <person name="Pan C."/>
            <person name="Northen T.R."/>
            <person name="Banfield J.F."/>
        </authorList>
    </citation>
    <scope>NUCLEOTIDE SEQUENCE [LARGE SCALE GENOMIC DNA]</scope>
    <source>
        <strain evidence="9">WS_9</strain>
    </source>
</reference>
<keyword evidence="2 7" id="KW-1003">Cell membrane</keyword>
<dbReference type="PANTHER" id="PTHR30589">
    <property type="entry name" value="PROLIPOPROTEIN DIACYLGLYCERYL TRANSFERASE"/>
    <property type="match status" value="1"/>
</dbReference>
<feature type="transmembrane region" description="Helical" evidence="7">
    <location>
        <begin position="27"/>
        <end position="47"/>
    </location>
</feature>
<comment type="subcellular location">
    <subcellularLocation>
        <location evidence="7">Cell membrane</location>
        <topology evidence="7">Multi-pass membrane protein</topology>
    </subcellularLocation>
</comment>
<evidence type="ECO:0000256" key="5">
    <source>
        <dbReference type="ARBA" id="ARBA00022989"/>
    </source>
</evidence>
<protein>
    <recommendedName>
        <fullName evidence="7">Phosphatidylglycerol--prolipoprotein diacylglyceryl transferase</fullName>
        <ecNumber evidence="7">2.5.1.145</ecNumber>
    </recommendedName>
</protein>
<dbReference type="NCBIfam" id="TIGR00544">
    <property type="entry name" value="lgt"/>
    <property type="match status" value="1"/>
</dbReference>
<feature type="transmembrane region" description="Helical" evidence="7">
    <location>
        <begin position="101"/>
        <end position="119"/>
    </location>
</feature>
<feature type="transmembrane region" description="Helical" evidence="7">
    <location>
        <begin position="131"/>
        <end position="160"/>
    </location>
</feature>
<comment type="pathway">
    <text evidence="7">Protein modification; lipoprotein biosynthesis (diacylglyceryl transfer).</text>
</comment>
<feature type="region of interest" description="Disordered" evidence="8">
    <location>
        <begin position="274"/>
        <end position="309"/>
    </location>
</feature>
<comment type="similarity">
    <text evidence="1 7">Belongs to the Lgt family.</text>
</comment>
<keyword evidence="5 7" id="KW-1133">Transmembrane helix</keyword>
<dbReference type="UniPathway" id="UPA00664"/>
<keyword evidence="6 7" id="KW-0472">Membrane</keyword>
<keyword evidence="4 7" id="KW-0812">Transmembrane</keyword>
<name>A0A538TJU7_UNCEI</name>
<dbReference type="EC" id="2.5.1.145" evidence="7"/>
<feature type="binding site" evidence="7">
    <location>
        <position position="144"/>
    </location>
    <ligand>
        <name>a 1,2-diacyl-sn-glycero-3-phospho-(1'-sn-glycerol)</name>
        <dbReference type="ChEBI" id="CHEBI:64716"/>
    </ligand>
</feature>
<evidence type="ECO:0000256" key="6">
    <source>
        <dbReference type="ARBA" id="ARBA00023136"/>
    </source>
</evidence>
<dbReference type="GO" id="GO:0042158">
    <property type="term" value="P:lipoprotein biosynthetic process"/>
    <property type="evidence" value="ECO:0007669"/>
    <property type="project" value="UniProtKB-UniRule"/>
</dbReference>
<evidence type="ECO:0000256" key="1">
    <source>
        <dbReference type="ARBA" id="ARBA00007150"/>
    </source>
</evidence>
<evidence type="ECO:0000256" key="3">
    <source>
        <dbReference type="ARBA" id="ARBA00022679"/>
    </source>
</evidence>
<evidence type="ECO:0000256" key="8">
    <source>
        <dbReference type="SAM" id="MobiDB-lite"/>
    </source>
</evidence>
<gene>
    <name evidence="7 9" type="primary">lgt</name>
    <name evidence="9" type="ORF">E6K79_09735</name>
</gene>
<dbReference type="EMBL" id="VBOZ01000029">
    <property type="protein sequence ID" value="TMQ63897.1"/>
    <property type="molecule type" value="Genomic_DNA"/>
</dbReference>
<proteinExistence type="inferred from homology"/>
<sequence length="309" mass="33376">MSPCDGASTDPEIRLHPTLLKLGSFQIHSYGLLLAIAFLVAIQIFVVRGKRRGISEDALHTISLVLLILAIVGGRGLFVLTHWSEYAADPLGILRLWEGGLMLYGGYVLAIVGGIVYVRRAKLPLWKVADAAAPAMALGIGIGRIGCFLNGCCFGIPTHAPWGVQFPPGSYSTFVFPGSHIHPSQLYMVLSGVLLFVVLLRLDRKPRFDGYLFWMGVALDSVLRFGIDFTRYYDSTSFLGKIGGLSFNINQILSAVLFLTSIAMLKILSRRRAAAVGAPPQGGTPDARTGPRAEVETPPTGAPEPRSAR</sequence>
<organism evidence="9 10">
    <name type="scientific">Eiseniibacteriota bacterium</name>
    <dbReference type="NCBI Taxonomy" id="2212470"/>
    <lineage>
        <taxon>Bacteria</taxon>
        <taxon>Candidatus Eiseniibacteriota</taxon>
    </lineage>
</organism>